<feature type="compositionally biased region" description="Basic and acidic residues" evidence="4">
    <location>
        <begin position="31"/>
        <end position="42"/>
    </location>
</feature>
<dbReference type="AlphaFoldDB" id="A0A2B8BFQ0"/>
<comment type="similarity">
    <text evidence="2">Belongs to the bacterial solute-binding protein 2 family.</text>
</comment>
<evidence type="ECO:0000256" key="4">
    <source>
        <dbReference type="SAM" id="MobiDB-lite"/>
    </source>
</evidence>
<dbReference type="Gene3D" id="3.40.50.2300">
    <property type="match status" value="2"/>
</dbReference>
<organism evidence="6 7">
    <name type="scientific">Azospirillum palustre</name>
    <dbReference type="NCBI Taxonomy" id="2044885"/>
    <lineage>
        <taxon>Bacteria</taxon>
        <taxon>Pseudomonadati</taxon>
        <taxon>Pseudomonadota</taxon>
        <taxon>Alphaproteobacteria</taxon>
        <taxon>Rhodospirillales</taxon>
        <taxon>Azospirillaceae</taxon>
        <taxon>Azospirillum</taxon>
    </lineage>
</organism>
<evidence type="ECO:0000256" key="1">
    <source>
        <dbReference type="ARBA" id="ARBA00004196"/>
    </source>
</evidence>
<accession>A0A2B8BFQ0</accession>
<evidence type="ECO:0000256" key="3">
    <source>
        <dbReference type="ARBA" id="ARBA00022729"/>
    </source>
</evidence>
<keyword evidence="3" id="KW-0732">Signal</keyword>
<dbReference type="InterPro" id="IPR025997">
    <property type="entry name" value="SBP_2_dom"/>
</dbReference>
<comment type="subcellular location">
    <subcellularLocation>
        <location evidence="1">Cell envelope</location>
    </subcellularLocation>
</comment>
<dbReference type="EMBL" id="PDKW01000041">
    <property type="protein sequence ID" value="PGH56212.1"/>
    <property type="molecule type" value="Genomic_DNA"/>
</dbReference>
<dbReference type="PANTHER" id="PTHR46847:SF1">
    <property type="entry name" value="D-ALLOSE-BINDING PERIPLASMIC PROTEIN-RELATED"/>
    <property type="match status" value="1"/>
</dbReference>
<evidence type="ECO:0000313" key="6">
    <source>
        <dbReference type="EMBL" id="PGH56212.1"/>
    </source>
</evidence>
<keyword evidence="7" id="KW-1185">Reference proteome</keyword>
<dbReference type="SUPFAM" id="SSF53822">
    <property type="entry name" value="Periplasmic binding protein-like I"/>
    <property type="match status" value="1"/>
</dbReference>
<evidence type="ECO:0000313" key="7">
    <source>
        <dbReference type="Proteomes" id="UP000225379"/>
    </source>
</evidence>
<sequence length="418" mass="43900">MLNPCLWLMHEQRAAWPARGKGTSLAQADTAGKERHNKKMLENRTSTTGEGAMTSNILHAAIFLGTTAICHQAVSAGVAFAEEPSAIFSKPIKIFIPDKSDVKTVSESVWHPPAKAEKKSYVCVSFPTMQDPYWIAANYGIVTEAKRLGVQVDILNAGSFSNLSAQVNQLNDCAAKGADAVLVAPISAEGVSSAVSSLKKSGIPVINIIPRIAAADNLMGRSTLDYYQVGIASAKYLRESIGDAAVKVALLPGPAGADWAARTLEGFKVGIADSKIEIVAVKYGDTDKNTQYNLVADTLNAFPDLNWVIGNAVAADAASGAVKAAGLSGKVKIGSTYQTGPVRDGIEKGDIEWALSDNVALMASIGLDMAVKAVDGTLEPGTEVWPVPRKLTKDNAASDAAMAGFAPNGFKPVFSVRP</sequence>
<reference evidence="7" key="1">
    <citation type="submission" date="2017-10" db="EMBL/GenBank/DDBJ databases">
        <authorList>
            <person name="Kravchenko I.K."/>
            <person name="Grouzdev D.S."/>
        </authorList>
    </citation>
    <scope>NUCLEOTIDE SEQUENCE [LARGE SCALE GENOMIC DNA]</scope>
    <source>
        <strain evidence="7">B2</strain>
    </source>
</reference>
<proteinExistence type="inferred from homology"/>
<dbReference type="OrthoDB" id="9773673at2"/>
<dbReference type="CDD" id="cd06306">
    <property type="entry name" value="PBP1_TorT-like"/>
    <property type="match status" value="1"/>
</dbReference>
<comment type="caution">
    <text evidence="6">The sequence shown here is derived from an EMBL/GenBank/DDBJ whole genome shotgun (WGS) entry which is preliminary data.</text>
</comment>
<dbReference type="GO" id="GO:0030246">
    <property type="term" value="F:carbohydrate binding"/>
    <property type="evidence" value="ECO:0007669"/>
    <property type="project" value="UniProtKB-ARBA"/>
</dbReference>
<dbReference type="RefSeq" id="WP_098737177.1">
    <property type="nucleotide sequence ID" value="NZ_PDKW01000041.1"/>
</dbReference>
<name>A0A2B8BFQ0_9PROT</name>
<dbReference type="PANTHER" id="PTHR46847">
    <property type="entry name" value="D-ALLOSE-BINDING PERIPLASMIC PROTEIN-RELATED"/>
    <property type="match status" value="1"/>
</dbReference>
<protein>
    <submittedName>
        <fullName evidence="6">TMAO reductase system periplasmic protein TorT</fullName>
    </submittedName>
</protein>
<evidence type="ECO:0000259" key="5">
    <source>
        <dbReference type="Pfam" id="PF13407"/>
    </source>
</evidence>
<dbReference type="Proteomes" id="UP000225379">
    <property type="component" value="Unassembled WGS sequence"/>
</dbReference>
<dbReference type="NCBIfam" id="NF008185">
    <property type="entry name" value="PRK10936.1"/>
    <property type="match status" value="1"/>
</dbReference>
<dbReference type="GO" id="GO:0030313">
    <property type="term" value="C:cell envelope"/>
    <property type="evidence" value="ECO:0007669"/>
    <property type="project" value="UniProtKB-SubCell"/>
</dbReference>
<dbReference type="Pfam" id="PF13407">
    <property type="entry name" value="Peripla_BP_4"/>
    <property type="match status" value="1"/>
</dbReference>
<feature type="domain" description="Periplasmic binding protein" evidence="5">
    <location>
        <begin position="123"/>
        <end position="376"/>
    </location>
</feature>
<evidence type="ECO:0000256" key="2">
    <source>
        <dbReference type="ARBA" id="ARBA00007639"/>
    </source>
</evidence>
<gene>
    <name evidence="6" type="ORF">CRT60_14725</name>
</gene>
<feature type="region of interest" description="Disordered" evidence="4">
    <location>
        <begin position="28"/>
        <end position="49"/>
    </location>
</feature>
<dbReference type="InterPro" id="IPR028082">
    <property type="entry name" value="Peripla_BP_I"/>
</dbReference>